<evidence type="ECO:0000256" key="2">
    <source>
        <dbReference type="ARBA" id="ARBA00022617"/>
    </source>
</evidence>
<sequence length="442" mass="47411">MVIWFYAFAASIVPVTSTATIDVDNIPRTPDAFVEAGEIIFNGKGKCITCHTLDTSAPPGRCPDLTDIAVRAATRQPGMTAKEYFIESTYEPHKFLVPGYGNIMPPVWKPPISLSELEIETVIAFLQSQGGEVDLTPFEPPVDIGSAESLVEELPPILTGDVERGQRVFVEGAKCIACHTVAGVEQPAGQTLDEGVEVVTAPDLTEIAALNSLRYIEESILVPNAQIVSGYGSITVKTGGATIQGTLVTQDNEKIVVRVKDAAGNEEERTILLSELDPEPIEELTDLKGKGYFWIQVTLADTGATVSGDLVEEDDENITLQVGEETQTVSKSNVKVQATLIDFDENVIVGELVSENEDEITLNVDGEEQIIDTFDIDEGPTYSRAFGKRLAVTSPMPNNFPLLLSVSDMSDLLAFLATLTGATDATVAEGEALDAGTEETAE</sequence>
<dbReference type="GO" id="GO:0009055">
    <property type="term" value="F:electron transfer activity"/>
    <property type="evidence" value="ECO:0007669"/>
    <property type="project" value="InterPro"/>
</dbReference>
<dbReference type="InterPro" id="IPR009056">
    <property type="entry name" value="Cyt_c-like_dom"/>
</dbReference>
<dbReference type="PROSITE" id="PS51007">
    <property type="entry name" value="CYTC"/>
    <property type="match status" value="2"/>
</dbReference>
<dbReference type="SUPFAM" id="SSF46626">
    <property type="entry name" value="Cytochrome c"/>
    <property type="match status" value="2"/>
</dbReference>
<feature type="signal peptide" evidence="6">
    <location>
        <begin position="1"/>
        <end position="18"/>
    </location>
</feature>
<name>A0AA35TF58_GEOBA</name>
<dbReference type="GO" id="GO:0046872">
    <property type="term" value="F:metal ion binding"/>
    <property type="evidence" value="ECO:0007669"/>
    <property type="project" value="UniProtKB-KW"/>
</dbReference>
<keyword evidence="3 5" id="KW-0479">Metal-binding</keyword>
<organism evidence="8 9">
    <name type="scientific">Geodia barretti</name>
    <name type="common">Barrett's horny sponge</name>
    <dbReference type="NCBI Taxonomy" id="519541"/>
    <lineage>
        <taxon>Eukaryota</taxon>
        <taxon>Metazoa</taxon>
        <taxon>Porifera</taxon>
        <taxon>Demospongiae</taxon>
        <taxon>Heteroscleromorpha</taxon>
        <taxon>Tetractinellida</taxon>
        <taxon>Astrophorina</taxon>
        <taxon>Geodiidae</taxon>
        <taxon>Geodia</taxon>
    </lineage>
</organism>
<proteinExistence type="inferred from homology"/>
<dbReference type="AlphaFoldDB" id="A0AA35TF58"/>
<keyword evidence="9" id="KW-1185">Reference proteome</keyword>
<dbReference type="PANTHER" id="PTHR33546">
    <property type="entry name" value="LARGE, MULTIFUNCTIONAL SECRETED PROTEIN-RELATED"/>
    <property type="match status" value="1"/>
</dbReference>
<evidence type="ECO:0000256" key="3">
    <source>
        <dbReference type="ARBA" id="ARBA00022723"/>
    </source>
</evidence>
<gene>
    <name evidence="8" type="ORF">GBAR_LOCUS25712</name>
</gene>
<evidence type="ECO:0000313" key="9">
    <source>
        <dbReference type="Proteomes" id="UP001174909"/>
    </source>
</evidence>
<keyword evidence="6" id="KW-0732">Signal</keyword>
<dbReference type="Proteomes" id="UP001174909">
    <property type="component" value="Unassembled WGS sequence"/>
</dbReference>
<dbReference type="EMBL" id="CASHTH010003565">
    <property type="protein sequence ID" value="CAI8046473.1"/>
    <property type="molecule type" value="Genomic_DNA"/>
</dbReference>
<feature type="domain" description="Cytochrome c" evidence="7">
    <location>
        <begin position="32"/>
        <end position="130"/>
    </location>
</feature>
<feature type="chain" id="PRO_5041458728" description="Cytochrome c domain-containing protein" evidence="6">
    <location>
        <begin position="19"/>
        <end position="442"/>
    </location>
</feature>
<reference evidence="8" key="1">
    <citation type="submission" date="2023-03" db="EMBL/GenBank/DDBJ databases">
        <authorList>
            <person name="Steffen K."/>
            <person name="Cardenas P."/>
        </authorList>
    </citation>
    <scope>NUCLEOTIDE SEQUENCE</scope>
</reference>
<comment type="caution">
    <text evidence="8">The sequence shown here is derived from an EMBL/GenBank/DDBJ whole genome shotgun (WGS) entry which is preliminary data.</text>
</comment>
<protein>
    <recommendedName>
        <fullName evidence="7">Cytochrome c domain-containing protein</fullName>
    </recommendedName>
</protein>
<dbReference type="Pfam" id="PF00034">
    <property type="entry name" value="Cytochrom_C"/>
    <property type="match status" value="1"/>
</dbReference>
<evidence type="ECO:0000256" key="4">
    <source>
        <dbReference type="ARBA" id="ARBA00023004"/>
    </source>
</evidence>
<keyword evidence="4 5" id="KW-0408">Iron</keyword>
<feature type="domain" description="Cytochrome c" evidence="7">
    <location>
        <begin position="160"/>
        <end position="263"/>
    </location>
</feature>
<dbReference type="InterPro" id="IPR036909">
    <property type="entry name" value="Cyt_c-like_dom_sf"/>
</dbReference>
<evidence type="ECO:0000256" key="1">
    <source>
        <dbReference type="ARBA" id="ARBA00006488"/>
    </source>
</evidence>
<dbReference type="GO" id="GO:0020037">
    <property type="term" value="F:heme binding"/>
    <property type="evidence" value="ECO:0007669"/>
    <property type="project" value="InterPro"/>
</dbReference>
<keyword evidence="2 5" id="KW-0349">Heme</keyword>
<evidence type="ECO:0000313" key="8">
    <source>
        <dbReference type="EMBL" id="CAI8046473.1"/>
    </source>
</evidence>
<evidence type="ECO:0000256" key="5">
    <source>
        <dbReference type="PROSITE-ProRule" id="PRU00433"/>
    </source>
</evidence>
<comment type="similarity">
    <text evidence="1">Belongs to the cytochrome c family.</text>
</comment>
<accession>A0AA35TF58</accession>
<dbReference type="Gene3D" id="1.10.760.10">
    <property type="entry name" value="Cytochrome c-like domain"/>
    <property type="match status" value="2"/>
</dbReference>
<evidence type="ECO:0000256" key="6">
    <source>
        <dbReference type="SAM" id="SignalP"/>
    </source>
</evidence>
<evidence type="ECO:0000259" key="7">
    <source>
        <dbReference type="PROSITE" id="PS51007"/>
    </source>
</evidence>
<dbReference type="PANTHER" id="PTHR33546:SF1">
    <property type="entry name" value="LARGE, MULTIFUNCTIONAL SECRETED PROTEIN"/>
    <property type="match status" value="1"/>
</dbReference>